<keyword evidence="1" id="KW-0472">Membrane</keyword>
<protein>
    <recommendedName>
        <fullName evidence="4">CcoQ/FixQ family Cbb3-type cytochrome c oxidase assembly chaperone</fullName>
    </recommendedName>
</protein>
<keyword evidence="1" id="KW-0812">Transmembrane</keyword>
<dbReference type="Proteomes" id="UP001337681">
    <property type="component" value="Unassembled WGS sequence"/>
</dbReference>
<proteinExistence type="predicted"/>
<feature type="transmembrane region" description="Helical" evidence="1">
    <location>
        <begin position="15"/>
        <end position="36"/>
    </location>
</feature>
<keyword evidence="1" id="KW-1133">Transmembrane helix</keyword>
<keyword evidence="3" id="KW-1185">Reference proteome</keyword>
<accession>A0ABU7H3H8</accession>
<evidence type="ECO:0008006" key="4">
    <source>
        <dbReference type="Google" id="ProtNLM"/>
    </source>
</evidence>
<dbReference type="EMBL" id="JAZDQU010000002">
    <property type="protein sequence ID" value="MEE1885809.1"/>
    <property type="molecule type" value="Genomic_DNA"/>
</dbReference>
<evidence type="ECO:0000313" key="2">
    <source>
        <dbReference type="EMBL" id="MEE1885809.1"/>
    </source>
</evidence>
<comment type="caution">
    <text evidence="2">The sequence shown here is derived from an EMBL/GenBank/DDBJ whole genome shotgun (WGS) entry which is preliminary data.</text>
</comment>
<sequence>MFKHFIQQLSGDENYLIFSLLVFFGFFLLVAVYLFFMKKEYIEEMSNMPIIDQNKQDEEV</sequence>
<evidence type="ECO:0000256" key="1">
    <source>
        <dbReference type="SAM" id="Phobius"/>
    </source>
</evidence>
<evidence type="ECO:0000313" key="3">
    <source>
        <dbReference type="Proteomes" id="UP001337681"/>
    </source>
</evidence>
<dbReference type="RefSeq" id="WP_330146703.1">
    <property type="nucleotide sequence ID" value="NZ_JAZDQU010000002.1"/>
</dbReference>
<name>A0ABU7H3H8_9SPHI</name>
<organism evidence="2 3">
    <name type="scientific">Pedobacter flavus</name>
    <dbReference type="NCBI Taxonomy" id="3113906"/>
    <lineage>
        <taxon>Bacteria</taxon>
        <taxon>Pseudomonadati</taxon>
        <taxon>Bacteroidota</taxon>
        <taxon>Sphingobacteriia</taxon>
        <taxon>Sphingobacteriales</taxon>
        <taxon>Sphingobacteriaceae</taxon>
        <taxon>Pedobacter</taxon>
    </lineage>
</organism>
<gene>
    <name evidence="2" type="ORF">VRU49_10310</name>
</gene>
<reference evidence="2 3" key="1">
    <citation type="submission" date="2024-01" db="EMBL/GenBank/DDBJ databases">
        <title>Pedobacter sp. nov., isolated from oil-contaminated soil.</title>
        <authorList>
            <person name="Le N.T.T."/>
        </authorList>
    </citation>
    <scope>NUCLEOTIDE SEQUENCE [LARGE SCALE GENOMIC DNA]</scope>
    <source>
        <strain evidence="2 3">VNH31</strain>
    </source>
</reference>